<gene>
    <name evidence="2" type="ORF">EDS130_LOCUS21319</name>
</gene>
<dbReference type="EMBL" id="CAJNOJ010000107">
    <property type="protein sequence ID" value="CAF1126085.1"/>
    <property type="molecule type" value="Genomic_DNA"/>
</dbReference>
<evidence type="ECO:0000313" key="2">
    <source>
        <dbReference type="EMBL" id="CAF1126085.1"/>
    </source>
</evidence>
<feature type="region of interest" description="Disordered" evidence="1">
    <location>
        <begin position="40"/>
        <end position="79"/>
    </location>
</feature>
<sequence length="79" mass="9131">MFSYSKSYLNLVHNGKQLILLQNNDFKGCPMPKTLNKVATYKGDKENQKKKKSSKKGQQQQRQEEEIATDNSYNDSTED</sequence>
<name>A0A814QXX7_ADIRI</name>
<reference evidence="2" key="1">
    <citation type="submission" date="2021-02" db="EMBL/GenBank/DDBJ databases">
        <authorList>
            <person name="Nowell W R."/>
        </authorList>
    </citation>
    <scope>NUCLEOTIDE SEQUENCE</scope>
</reference>
<evidence type="ECO:0000313" key="3">
    <source>
        <dbReference type="Proteomes" id="UP000663852"/>
    </source>
</evidence>
<accession>A0A814QXX7</accession>
<protein>
    <submittedName>
        <fullName evidence="2">Uncharacterized protein</fullName>
    </submittedName>
</protein>
<dbReference type="Proteomes" id="UP000663852">
    <property type="component" value="Unassembled WGS sequence"/>
</dbReference>
<dbReference type="AlphaFoldDB" id="A0A814QXX7"/>
<proteinExistence type="predicted"/>
<comment type="caution">
    <text evidence="2">The sequence shown here is derived from an EMBL/GenBank/DDBJ whole genome shotgun (WGS) entry which is preliminary data.</text>
</comment>
<feature type="compositionally biased region" description="Polar residues" evidence="1">
    <location>
        <begin position="69"/>
        <end position="79"/>
    </location>
</feature>
<organism evidence="2 3">
    <name type="scientific">Adineta ricciae</name>
    <name type="common">Rotifer</name>
    <dbReference type="NCBI Taxonomy" id="249248"/>
    <lineage>
        <taxon>Eukaryota</taxon>
        <taxon>Metazoa</taxon>
        <taxon>Spiralia</taxon>
        <taxon>Gnathifera</taxon>
        <taxon>Rotifera</taxon>
        <taxon>Eurotatoria</taxon>
        <taxon>Bdelloidea</taxon>
        <taxon>Adinetida</taxon>
        <taxon>Adinetidae</taxon>
        <taxon>Adineta</taxon>
    </lineage>
</organism>
<evidence type="ECO:0000256" key="1">
    <source>
        <dbReference type="SAM" id="MobiDB-lite"/>
    </source>
</evidence>